<dbReference type="AlphaFoldDB" id="A0A371CPF4"/>
<reference evidence="1 2" key="1">
    <citation type="journal article" date="2018" name="Biotechnol. Biofuels">
        <title>Integrative visual omics of the white-rot fungus Polyporus brumalis exposes the biotechnological potential of its oxidative enzymes for delignifying raw plant biomass.</title>
        <authorList>
            <person name="Miyauchi S."/>
            <person name="Rancon A."/>
            <person name="Drula E."/>
            <person name="Hage H."/>
            <person name="Chaduli D."/>
            <person name="Favel A."/>
            <person name="Grisel S."/>
            <person name="Henrissat B."/>
            <person name="Herpoel-Gimbert I."/>
            <person name="Ruiz-Duenas F.J."/>
            <person name="Chevret D."/>
            <person name="Hainaut M."/>
            <person name="Lin J."/>
            <person name="Wang M."/>
            <person name="Pangilinan J."/>
            <person name="Lipzen A."/>
            <person name="Lesage-Meessen L."/>
            <person name="Navarro D."/>
            <person name="Riley R."/>
            <person name="Grigoriev I.V."/>
            <person name="Zhou S."/>
            <person name="Raouche S."/>
            <person name="Rosso M.N."/>
        </authorList>
    </citation>
    <scope>NUCLEOTIDE SEQUENCE [LARGE SCALE GENOMIC DNA]</scope>
    <source>
        <strain evidence="1 2">BRFM 1820</strain>
    </source>
</reference>
<proteinExistence type="predicted"/>
<protein>
    <submittedName>
        <fullName evidence="1">Uncharacterized protein</fullName>
    </submittedName>
</protein>
<keyword evidence="2" id="KW-1185">Reference proteome</keyword>
<evidence type="ECO:0000313" key="2">
    <source>
        <dbReference type="Proteomes" id="UP000256964"/>
    </source>
</evidence>
<accession>A0A371CPF4</accession>
<name>A0A371CPF4_9APHY</name>
<sequence>MDFVQDLSASLRERLHPLVVDSEDSAFIWIHPDICSPTYTSPSHSDSRHRDSCIVDVARRRNYICRSTRGSFCHSLRQCSLQQVRAGWASASQIALRCARGTATPYTSTSEPCIPFVAQCDPPIRAWCGPSPSSRGRQLPGSQRTRMHSTHPNISAPHAHAHAAATPPRFIYISLSALHDRSGYPDSGRFLKLEAEVLALHIWIRSKYRSA</sequence>
<evidence type="ECO:0000313" key="1">
    <source>
        <dbReference type="EMBL" id="RDX42169.1"/>
    </source>
</evidence>
<gene>
    <name evidence="1" type="ORF">OH76DRAFT_139681</name>
</gene>
<dbReference type="EMBL" id="KZ857491">
    <property type="protein sequence ID" value="RDX42169.1"/>
    <property type="molecule type" value="Genomic_DNA"/>
</dbReference>
<dbReference type="Proteomes" id="UP000256964">
    <property type="component" value="Unassembled WGS sequence"/>
</dbReference>
<organism evidence="1 2">
    <name type="scientific">Lentinus brumalis</name>
    <dbReference type="NCBI Taxonomy" id="2498619"/>
    <lineage>
        <taxon>Eukaryota</taxon>
        <taxon>Fungi</taxon>
        <taxon>Dikarya</taxon>
        <taxon>Basidiomycota</taxon>
        <taxon>Agaricomycotina</taxon>
        <taxon>Agaricomycetes</taxon>
        <taxon>Polyporales</taxon>
        <taxon>Polyporaceae</taxon>
        <taxon>Lentinus</taxon>
    </lineage>
</organism>